<dbReference type="Pfam" id="PF01121">
    <property type="entry name" value="CoaE"/>
    <property type="match status" value="1"/>
</dbReference>
<dbReference type="HOGENOM" id="CLU_057180_2_1_3"/>
<proteinExistence type="inferred from homology"/>
<dbReference type="PANTHER" id="PTHR10695">
    <property type="entry name" value="DEPHOSPHO-COA KINASE-RELATED"/>
    <property type="match status" value="1"/>
</dbReference>
<dbReference type="FunFam" id="3.40.50.300:FF:000991">
    <property type="entry name" value="Dephospho-CoA kinase"/>
    <property type="match status" value="1"/>
</dbReference>
<evidence type="ECO:0000313" key="11">
    <source>
        <dbReference type="Proteomes" id="UP000001203"/>
    </source>
</evidence>
<gene>
    <name evidence="8" type="primary">coaE</name>
    <name evidence="10" type="ordered locus">cce_3740</name>
</gene>
<comment type="function">
    <text evidence="8">Catalyzes the phosphorylation of the 3'-hydroxyl group of dephosphocoenzyme A to form coenzyme A.</text>
</comment>
<dbReference type="GO" id="GO:0005524">
    <property type="term" value="F:ATP binding"/>
    <property type="evidence" value="ECO:0007669"/>
    <property type="project" value="UniProtKB-UniRule"/>
</dbReference>
<evidence type="ECO:0000256" key="4">
    <source>
        <dbReference type="ARBA" id="ARBA00022741"/>
    </source>
</evidence>
<dbReference type="Gene3D" id="3.40.50.300">
    <property type="entry name" value="P-loop containing nucleotide triphosphate hydrolases"/>
    <property type="match status" value="1"/>
</dbReference>
<comment type="catalytic activity">
    <reaction evidence="8">
        <text>3'-dephospho-CoA + ATP = ADP + CoA + H(+)</text>
        <dbReference type="Rhea" id="RHEA:18245"/>
        <dbReference type="ChEBI" id="CHEBI:15378"/>
        <dbReference type="ChEBI" id="CHEBI:30616"/>
        <dbReference type="ChEBI" id="CHEBI:57287"/>
        <dbReference type="ChEBI" id="CHEBI:57328"/>
        <dbReference type="ChEBI" id="CHEBI:456216"/>
        <dbReference type="EC" id="2.7.1.24"/>
    </reaction>
</comment>
<evidence type="ECO:0000313" key="10">
    <source>
        <dbReference type="EMBL" id="ACB53088.1"/>
    </source>
</evidence>
<dbReference type="eggNOG" id="COG0237">
    <property type="taxonomic scope" value="Bacteria"/>
</dbReference>
<dbReference type="GO" id="GO:0004140">
    <property type="term" value="F:dephospho-CoA kinase activity"/>
    <property type="evidence" value="ECO:0007669"/>
    <property type="project" value="UniProtKB-UniRule"/>
</dbReference>
<dbReference type="PANTHER" id="PTHR10695:SF46">
    <property type="entry name" value="BIFUNCTIONAL COENZYME A SYNTHASE-RELATED"/>
    <property type="match status" value="1"/>
</dbReference>
<evidence type="ECO:0000256" key="1">
    <source>
        <dbReference type="ARBA" id="ARBA00009018"/>
    </source>
</evidence>
<dbReference type="HAMAP" id="MF_00376">
    <property type="entry name" value="Dephospho_CoA_kinase"/>
    <property type="match status" value="1"/>
</dbReference>
<keyword evidence="2 8" id="KW-0963">Cytoplasm</keyword>
<comment type="pathway">
    <text evidence="8">Cofactor biosynthesis; coenzyme A biosynthesis; CoA from (R)-pantothenate: step 5/5.</text>
</comment>
<accession>B1X1Q8</accession>
<keyword evidence="11" id="KW-1185">Reference proteome</keyword>
<protein>
    <recommendedName>
        <fullName evidence="8 9">Dephospho-CoA kinase</fullName>
        <ecNumber evidence="8 9">2.7.1.24</ecNumber>
    </recommendedName>
    <alternativeName>
        <fullName evidence="8">Dephosphocoenzyme A kinase</fullName>
    </alternativeName>
</protein>
<comment type="similarity">
    <text evidence="1 8">Belongs to the CoaE family.</text>
</comment>
<evidence type="ECO:0000256" key="5">
    <source>
        <dbReference type="ARBA" id="ARBA00022777"/>
    </source>
</evidence>
<name>B1X1Q8_CROS5</name>
<sequence>MTMNESSKRIIGLTGGIATGKSTVSHYLATVCHIRVLDADTYAREAVKKNSPILQTIKERYGSDICWQNGELNRKKLGNLIFNNSREKQWLESQIHPYVRQRFQEEIKQFQGDLIVLDIPLLFESQLTHLVTEIWVVYCSYEQQLQRLMNRNHLSEEEAIARIKSQLPIEEKVKKADIILDNSSTVEKLYQQIDQVMKNK</sequence>
<dbReference type="AlphaFoldDB" id="B1X1Q8"/>
<dbReference type="KEGG" id="cyt:cce_3740"/>
<dbReference type="EC" id="2.7.1.24" evidence="8 9"/>
<dbReference type="NCBIfam" id="TIGR00152">
    <property type="entry name" value="dephospho-CoA kinase"/>
    <property type="match status" value="1"/>
</dbReference>
<organism evidence="10 11">
    <name type="scientific">Crocosphaera subtropica (strain ATCC 51142 / BH68)</name>
    <name type="common">Cyanothece sp. (strain ATCC 51142)</name>
    <dbReference type="NCBI Taxonomy" id="43989"/>
    <lineage>
        <taxon>Bacteria</taxon>
        <taxon>Bacillati</taxon>
        <taxon>Cyanobacteriota</taxon>
        <taxon>Cyanophyceae</taxon>
        <taxon>Oscillatoriophycideae</taxon>
        <taxon>Chroococcales</taxon>
        <taxon>Aphanothecaceae</taxon>
        <taxon>Crocosphaera</taxon>
        <taxon>Crocosphaera subtropica</taxon>
    </lineage>
</organism>
<dbReference type="UniPathway" id="UPA00241">
    <property type="reaction ID" value="UER00356"/>
</dbReference>
<evidence type="ECO:0000256" key="7">
    <source>
        <dbReference type="ARBA" id="ARBA00022993"/>
    </source>
</evidence>
<dbReference type="EMBL" id="CP000806">
    <property type="protein sequence ID" value="ACB53088.1"/>
    <property type="molecule type" value="Genomic_DNA"/>
</dbReference>
<reference evidence="10 11" key="1">
    <citation type="journal article" date="2008" name="Proc. Natl. Acad. Sci. U.S.A.">
        <title>The genome of Cyanothece 51142, a unicellular diazotrophic cyanobacterium important in the marine nitrogen cycle.</title>
        <authorList>
            <person name="Welsh E.A."/>
            <person name="Liberton M."/>
            <person name="Stoeckel J."/>
            <person name="Loh T."/>
            <person name="Elvitigala T."/>
            <person name="Wang C."/>
            <person name="Wollam A."/>
            <person name="Fulton R.S."/>
            <person name="Clifton S.W."/>
            <person name="Jacobs J.M."/>
            <person name="Aurora R."/>
            <person name="Ghosh B.K."/>
            <person name="Sherman L.A."/>
            <person name="Smith R.D."/>
            <person name="Wilson R.K."/>
            <person name="Pakrasi H.B."/>
        </authorList>
    </citation>
    <scope>NUCLEOTIDE SEQUENCE [LARGE SCALE GENOMIC DNA]</scope>
    <source>
        <strain evidence="11">ATCC 51142 / BH68</strain>
    </source>
</reference>
<dbReference type="STRING" id="43989.cce_3740"/>
<feature type="binding site" evidence="8">
    <location>
        <begin position="18"/>
        <end position="23"/>
    </location>
    <ligand>
        <name>ATP</name>
        <dbReference type="ChEBI" id="CHEBI:30616"/>
    </ligand>
</feature>
<evidence type="ECO:0000256" key="6">
    <source>
        <dbReference type="ARBA" id="ARBA00022840"/>
    </source>
</evidence>
<dbReference type="GO" id="GO:0015937">
    <property type="term" value="P:coenzyme A biosynthetic process"/>
    <property type="evidence" value="ECO:0007669"/>
    <property type="project" value="UniProtKB-UniRule"/>
</dbReference>
<evidence type="ECO:0000256" key="9">
    <source>
        <dbReference type="NCBIfam" id="TIGR00152"/>
    </source>
</evidence>
<keyword evidence="7 8" id="KW-0173">Coenzyme A biosynthesis</keyword>
<keyword evidence="3 8" id="KW-0808">Transferase</keyword>
<evidence type="ECO:0000256" key="2">
    <source>
        <dbReference type="ARBA" id="ARBA00022490"/>
    </source>
</evidence>
<dbReference type="Proteomes" id="UP000001203">
    <property type="component" value="Chromosome circular"/>
</dbReference>
<dbReference type="PROSITE" id="PS51219">
    <property type="entry name" value="DPCK"/>
    <property type="match status" value="1"/>
</dbReference>
<evidence type="ECO:0000256" key="8">
    <source>
        <dbReference type="HAMAP-Rule" id="MF_00376"/>
    </source>
</evidence>
<dbReference type="CDD" id="cd02022">
    <property type="entry name" value="DPCK"/>
    <property type="match status" value="1"/>
</dbReference>
<evidence type="ECO:0000256" key="3">
    <source>
        <dbReference type="ARBA" id="ARBA00022679"/>
    </source>
</evidence>
<comment type="subcellular location">
    <subcellularLocation>
        <location evidence="8">Cytoplasm</location>
    </subcellularLocation>
</comment>
<keyword evidence="6 8" id="KW-0067">ATP-binding</keyword>
<keyword evidence="5 8" id="KW-0418">Kinase</keyword>
<dbReference type="SUPFAM" id="SSF52540">
    <property type="entry name" value="P-loop containing nucleoside triphosphate hydrolases"/>
    <property type="match status" value="1"/>
</dbReference>
<keyword evidence="4 8" id="KW-0547">Nucleotide-binding</keyword>
<dbReference type="InterPro" id="IPR001977">
    <property type="entry name" value="Depp_CoAkinase"/>
</dbReference>
<dbReference type="InterPro" id="IPR027417">
    <property type="entry name" value="P-loop_NTPase"/>
</dbReference>
<dbReference type="GO" id="GO:0005737">
    <property type="term" value="C:cytoplasm"/>
    <property type="evidence" value="ECO:0007669"/>
    <property type="project" value="UniProtKB-SubCell"/>
</dbReference>